<reference evidence="1" key="1">
    <citation type="submission" date="2023-03" db="EMBL/GenBank/DDBJ databases">
        <title>Chromosome-level genomes of two armyworms, Mythimna separata and Mythimna loreyi, provide insights into the biosynthesis and reception of sex pheromones.</title>
        <authorList>
            <person name="Zhao H."/>
        </authorList>
    </citation>
    <scope>NUCLEOTIDE SEQUENCE</scope>
    <source>
        <strain evidence="1">BeijingLab</strain>
    </source>
</reference>
<gene>
    <name evidence="1" type="ORF">PYW08_014406</name>
</gene>
<proteinExistence type="predicted"/>
<evidence type="ECO:0000313" key="2">
    <source>
        <dbReference type="Proteomes" id="UP001231649"/>
    </source>
</evidence>
<organism evidence="1 2">
    <name type="scientific">Mythimna loreyi</name>
    <dbReference type="NCBI Taxonomy" id="667449"/>
    <lineage>
        <taxon>Eukaryota</taxon>
        <taxon>Metazoa</taxon>
        <taxon>Ecdysozoa</taxon>
        <taxon>Arthropoda</taxon>
        <taxon>Hexapoda</taxon>
        <taxon>Insecta</taxon>
        <taxon>Pterygota</taxon>
        <taxon>Neoptera</taxon>
        <taxon>Endopterygota</taxon>
        <taxon>Lepidoptera</taxon>
        <taxon>Glossata</taxon>
        <taxon>Ditrysia</taxon>
        <taxon>Noctuoidea</taxon>
        <taxon>Noctuidae</taxon>
        <taxon>Noctuinae</taxon>
        <taxon>Hadenini</taxon>
        <taxon>Mythimna</taxon>
    </lineage>
</organism>
<name>A0ACC2R9J4_9NEOP</name>
<keyword evidence="2" id="KW-1185">Reference proteome</keyword>
<accession>A0ACC2R9J4</accession>
<dbReference type="EMBL" id="CM056781">
    <property type="protein sequence ID" value="KAJ8735156.1"/>
    <property type="molecule type" value="Genomic_DNA"/>
</dbReference>
<comment type="caution">
    <text evidence="1">The sequence shown here is derived from an EMBL/GenBank/DDBJ whole genome shotgun (WGS) entry which is preliminary data.</text>
</comment>
<protein>
    <submittedName>
        <fullName evidence="1">Uncharacterized protein</fullName>
    </submittedName>
</protein>
<dbReference type="Proteomes" id="UP001231649">
    <property type="component" value="Chromosome 5"/>
</dbReference>
<evidence type="ECO:0000313" key="1">
    <source>
        <dbReference type="EMBL" id="KAJ8735156.1"/>
    </source>
</evidence>
<sequence length="102" mass="12178">MNTVASCLPFLRRLSSEMDVNTFLIFYWYYRRRQRNRRLWVHPILTQRLNLGIFRNLMSDLRRDESKFFNYFRGGGCHHSTIPQKTVSSKKPHAGSRVNTAI</sequence>